<evidence type="ECO:0000256" key="1">
    <source>
        <dbReference type="ARBA" id="ARBA00022741"/>
    </source>
</evidence>
<dbReference type="InterPro" id="IPR036113">
    <property type="entry name" value="Asp/Glu-ADT_sf_sub_c"/>
</dbReference>
<accession>A0A6P3XZC0</accession>
<keyword evidence="3" id="KW-1185">Reference proteome</keyword>
<keyword evidence="2" id="KW-0496">Mitochondrion</keyword>
<reference evidence="4" key="1">
    <citation type="submission" date="2025-08" db="UniProtKB">
        <authorList>
            <consortium name="RefSeq"/>
        </authorList>
    </citation>
    <scope>IDENTIFICATION</scope>
</reference>
<dbReference type="GO" id="GO:0030956">
    <property type="term" value="C:glutamyl-tRNA(Gln) amidotransferase complex"/>
    <property type="evidence" value="ECO:0007669"/>
    <property type="project" value="TreeGrafter"/>
</dbReference>
<dbReference type="OrthoDB" id="5394539at2759"/>
<dbReference type="GeneID" id="106748968"/>
<dbReference type="GO" id="GO:0032543">
    <property type="term" value="P:mitochondrial translation"/>
    <property type="evidence" value="ECO:0007669"/>
    <property type="project" value="TreeGrafter"/>
</dbReference>
<name>A0A6P3XZC0_DINQU</name>
<keyword evidence="1" id="KW-0547">Nucleotide-binding</keyword>
<dbReference type="CTD" id="283459"/>
<dbReference type="PANTHER" id="PTHR15004:SF0">
    <property type="entry name" value="GLUTAMYL-TRNA(GLN) AMIDOTRANSFERASE SUBUNIT C, MITOCHONDRIAL"/>
    <property type="match status" value="1"/>
</dbReference>
<dbReference type="PANTHER" id="PTHR15004">
    <property type="entry name" value="GLUTAMYL-TRNA(GLN) AMIDOTRANSFERASE SUBUNIT C, MITOCHONDRIAL"/>
    <property type="match status" value="1"/>
</dbReference>
<sequence>MDVLRRIRQTHRTLVNILVRRSNAIASFKTYCTLTKVQTKPQLVENNKFNNNNNKQQESCTPVTIDEATIRRLEKLALVGIEYKQSKRVLEEAVAFAERLRQVHIDETVRPMYSILENEHIHLRDDVTLPHDVNHRCEILKNAAVLEEEYFVAPLTGKYRIKYIPHIIYNVIAVFKYFPRIL</sequence>
<dbReference type="GO" id="GO:0000166">
    <property type="term" value="F:nucleotide binding"/>
    <property type="evidence" value="ECO:0007669"/>
    <property type="project" value="UniProtKB-KW"/>
</dbReference>
<organism evidence="3 4">
    <name type="scientific">Dinoponera quadriceps</name>
    <name type="common">South American ant</name>
    <dbReference type="NCBI Taxonomy" id="609295"/>
    <lineage>
        <taxon>Eukaryota</taxon>
        <taxon>Metazoa</taxon>
        <taxon>Ecdysozoa</taxon>
        <taxon>Arthropoda</taxon>
        <taxon>Hexapoda</taxon>
        <taxon>Insecta</taxon>
        <taxon>Pterygota</taxon>
        <taxon>Neoptera</taxon>
        <taxon>Endopterygota</taxon>
        <taxon>Hymenoptera</taxon>
        <taxon>Apocrita</taxon>
        <taxon>Aculeata</taxon>
        <taxon>Formicoidea</taxon>
        <taxon>Formicidae</taxon>
        <taxon>Ponerinae</taxon>
        <taxon>Ponerini</taxon>
        <taxon>Dinoponera</taxon>
    </lineage>
</organism>
<dbReference type="RefSeq" id="XP_014483422.1">
    <property type="nucleotide sequence ID" value="XM_014627936.1"/>
</dbReference>
<dbReference type="GO" id="GO:0006450">
    <property type="term" value="P:regulation of translational fidelity"/>
    <property type="evidence" value="ECO:0007669"/>
    <property type="project" value="InterPro"/>
</dbReference>
<dbReference type="KEGG" id="dqu:106748968"/>
<proteinExistence type="predicted"/>
<gene>
    <name evidence="4" type="primary">LOC106748968</name>
</gene>
<evidence type="ECO:0000256" key="2">
    <source>
        <dbReference type="ARBA" id="ARBA00023128"/>
    </source>
</evidence>
<dbReference type="GO" id="GO:0005739">
    <property type="term" value="C:mitochondrion"/>
    <property type="evidence" value="ECO:0007669"/>
    <property type="project" value="TreeGrafter"/>
</dbReference>
<dbReference type="InterPro" id="IPR003837">
    <property type="entry name" value="GatC"/>
</dbReference>
<dbReference type="Pfam" id="PF02686">
    <property type="entry name" value="GatC"/>
    <property type="match status" value="1"/>
</dbReference>
<dbReference type="AlphaFoldDB" id="A0A6P3XZC0"/>
<protein>
    <submittedName>
        <fullName evidence="4">Glutamyl-tRNA(Gln) amidotransferase subunit C, mitochondrial</fullName>
    </submittedName>
</protein>
<evidence type="ECO:0000313" key="4">
    <source>
        <dbReference type="RefSeq" id="XP_014483422.1"/>
    </source>
</evidence>
<dbReference type="SUPFAM" id="SSF141000">
    <property type="entry name" value="Glu-tRNAGln amidotransferase C subunit"/>
    <property type="match status" value="1"/>
</dbReference>
<dbReference type="GO" id="GO:0070681">
    <property type="term" value="P:glutaminyl-tRNAGln biosynthesis via transamidation"/>
    <property type="evidence" value="ECO:0007669"/>
    <property type="project" value="TreeGrafter"/>
</dbReference>
<evidence type="ECO:0000313" key="3">
    <source>
        <dbReference type="Proteomes" id="UP000515204"/>
    </source>
</evidence>
<dbReference type="Proteomes" id="UP000515204">
    <property type="component" value="Unplaced"/>
</dbReference>